<sequence length="235" mass="26070">MMNEVVVVKNLKKEIELAQGNVLEVLSDISFEIKQGEFVSIVGPSGSGKSTLLYCISSLLPPTEGEVLIKGKSPYEWSASKLAKFRRQEIGFIFQDYQLIPSLSAFDNLMLPGILNGRKIEKSSVEAIATRLELKVELNQPIDALSGGEQQRVAIARTILANPEIIFLDEPTSALDTHSRKLTMGLFHELVGQGKTIIMVTHDLELAEKTSRTIVMRDGKIERDIELTQFNTVTI</sequence>
<dbReference type="PANTHER" id="PTHR42798">
    <property type="entry name" value="LIPOPROTEIN-RELEASING SYSTEM ATP-BINDING PROTEIN LOLD"/>
    <property type="match status" value="1"/>
</dbReference>
<comment type="caution">
    <text evidence="6">The sequence shown here is derived from an EMBL/GenBank/DDBJ whole genome shotgun (WGS) entry which is preliminary data.</text>
</comment>
<keyword evidence="4 6" id="KW-0067">ATP-binding</keyword>
<evidence type="ECO:0000313" key="6">
    <source>
        <dbReference type="EMBL" id="EEN79327.1"/>
    </source>
</evidence>
<dbReference type="Pfam" id="PF00005">
    <property type="entry name" value="ABC_tran"/>
    <property type="match status" value="1"/>
</dbReference>
<dbReference type="InterPro" id="IPR017871">
    <property type="entry name" value="ABC_transporter-like_CS"/>
</dbReference>
<evidence type="ECO:0000313" key="7">
    <source>
        <dbReference type="Proteomes" id="UP000004525"/>
    </source>
</evidence>
<dbReference type="AlphaFoldDB" id="C2K040"/>
<dbReference type="PROSITE" id="PS50893">
    <property type="entry name" value="ABC_TRANSPORTER_2"/>
    <property type="match status" value="1"/>
</dbReference>
<dbReference type="SUPFAM" id="SSF52540">
    <property type="entry name" value="P-loop containing nucleoside triphosphate hydrolases"/>
    <property type="match status" value="1"/>
</dbReference>
<evidence type="ECO:0000256" key="3">
    <source>
        <dbReference type="ARBA" id="ARBA00022741"/>
    </source>
</evidence>
<dbReference type="InterPro" id="IPR003439">
    <property type="entry name" value="ABC_transporter-like_ATP-bd"/>
</dbReference>
<reference evidence="6" key="1">
    <citation type="submission" date="2009-01" db="EMBL/GenBank/DDBJ databases">
        <authorList>
            <person name="Qin X."/>
            <person name="Bachman B."/>
            <person name="Battles P."/>
            <person name="Bell A."/>
            <person name="Bess C."/>
            <person name="Bickham C."/>
            <person name="Chaboub L."/>
            <person name="Chen D."/>
            <person name="Coyle M."/>
            <person name="Deiros D.R."/>
            <person name="Dinh H."/>
            <person name="Forbes L."/>
            <person name="Fowler G."/>
            <person name="Francisco L."/>
            <person name="Fu Q."/>
            <person name="Gubbala S."/>
            <person name="Hale W."/>
            <person name="Han Y."/>
            <person name="Hemphill L."/>
            <person name="Highlander S.K."/>
            <person name="Hirani K."/>
            <person name="Hogues M."/>
            <person name="Jackson L."/>
            <person name="Jakkamsetti A."/>
            <person name="Javaid M."/>
            <person name="Jiang H."/>
            <person name="Korchina V."/>
            <person name="Kovar C."/>
            <person name="Lara F."/>
            <person name="Lee S."/>
            <person name="Mata R."/>
            <person name="Mathew T."/>
            <person name="Moen C."/>
            <person name="Morales K."/>
            <person name="Munidasa M."/>
            <person name="Nazareth L."/>
            <person name="Ngo R."/>
            <person name="Nguyen L."/>
            <person name="Okwuonu G."/>
            <person name="Ongeri F."/>
            <person name="Patil S."/>
            <person name="Petrosino J."/>
            <person name="Pham C."/>
            <person name="Pham P."/>
            <person name="Pu L.-L."/>
            <person name="Puazo M."/>
            <person name="Raj R."/>
            <person name="Reid J."/>
            <person name="Rouhana J."/>
            <person name="Saada N."/>
            <person name="Shang Y."/>
            <person name="Simmons D."/>
            <person name="Thornton R."/>
            <person name="Warren J."/>
            <person name="Weissenberger G."/>
            <person name="Zhang J."/>
            <person name="Zhang L."/>
            <person name="Zhou C."/>
            <person name="Zhu D."/>
            <person name="Muzny D."/>
            <person name="Worley K."/>
            <person name="Gibbs R."/>
        </authorList>
    </citation>
    <scope>NUCLEOTIDE SEQUENCE [LARGE SCALE GENOMIC DNA]</scope>
    <source>
        <strain evidence="6">LMS2-1</strain>
    </source>
</reference>
<keyword evidence="7" id="KW-1185">Reference proteome</keyword>
<dbReference type="InterPro" id="IPR003593">
    <property type="entry name" value="AAA+_ATPase"/>
</dbReference>
<feature type="domain" description="ABC transporter" evidence="5">
    <location>
        <begin position="6"/>
        <end position="235"/>
    </location>
</feature>
<dbReference type="SMART" id="SM00382">
    <property type="entry name" value="AAA"/>
    <property type="match status" value="1"/>
</dbReference>
<dbReference type="InterPro" id="IPR027417">
    <property type="entry name" value="P-loop_NTPase"/>
</dbReference>
<name>C2K040_LACRM</name>
<evidence type="ECO:0000256" key="4">
    <source>
        <dbReference type="ARBA" id="ARBA00022840"/>
    </source>
</evidence>
<dbReference type="Gene3D" id="3.40.50.300">
    <property type="entry name" value="P-loop containing nucleotide triphosphate hydrolases"/>
    <property type="match status" value="1"/>
</dbReference>
<dbReference type="EMBL" id="ACIZ01000101">
    <property type="protein sequence ID" value="EEN79327.1"/>
    <property type="molecule type" value="Genomic_DNA"/>
</dbReference>
<accession>C2K040</accession>
<proteinExistence type="inferred from homology"/>
<dbReference type="EC" id="3.6.3.28" evidence="6"/>
<dbReference type="GO" id="GO:0005524">
    <property type="term" value="F:ATP binding"/>
    <property type="evidence" value="ECO:0007669"/>
    <property type="project" value="UniProtKB-KW"/>
</dbReference>
<protein>
    <submittedName>
        <fullName evidence="6">ABC transporter, ATP-binding protein</fullName>
        <ecNumber evidence="6">3.6.3.28</ecNumber>
    </submittedName>
</protein>
<keyword evidence="3" id="KW-0547">Nucleotide-binding</keyword>
<dbReference type="PROSITE" id="PS00211">
    <property type="entry name" value="ABC_TRANSPORTER_1"/>
    <property type="match status" value="1"/>
</dbReference>
<evidence type="ECO:0000256" key="2">
    <source>
        <dbReference type="ARBA" id="ARBA00022448"/>
    </source>
</evidence>
<dbReference type="PANTHER" id="PTHR42798:SF7">
    <property type="entry name" value="ALPHA-D-RIBOSE 1-METHYLPHOSPHONATE 5-TRIPHOSPHATE SYNTHASE SUBUNIT PHNL"/>
    <property type="match status" value="1"/>
</dbReference>
<dbReference type="InterPro" id="IPR017911">
    <property type="entry name" value="MacB-like_ATP-bd"/>
</dbReference>
<evidence type="ECO:0000256" key="1">
    <source>
        <dbReference type="ARBA" id="ARBA00005417"/>
    </source>
</evidence>
<gene>
    <name evidence="6" type="ORF">HMPREF0539_2525</name>
</gene>
<keyword evidence="6" id="KW-0378">Hydrolase</keyword>
<dbReference type="Proteomes" id="UP000004525">
    <property type="component" value="Unassembled WGS sequence"/>
</dbReference>
<evidence type="ECO:0000259" key="5">
    <source>
        <dbReference type="PROSITE" id="PS50893"/>
    </source>
</evidence>
<comment type="similarity">
    <text evidence="1">Belongs to the ABC transporter superfamily.</text>
</comment>
<dbReference type="CDD" id="cd03255">
    <property type="entry name" value="ABC_MJ0796_LolCDE_FtsE"/>
    <property type="match status" value="1"/>
</dbReference>
<dbReference type="GO" id="GO:0016887">
    <property type="term" value="F:ATP hydrolysis activity"/>
    <property type="evidence" value="ECO:0007669"/>
    <property type="project" value="InterPro"/>
</dbReference>
<organism evidence="6 7">
    <name type="scientific">Lacticaseibacillus rhamnosus (strain LMS2-1)</name>
    <dbReference type="NCBI Taxonomy" id="525361"/>
    <lineage>
        <taxon>Bacteria</taxon>
        <taxon>Bacillati</taxon>
        <taxon>Bacillota</taxon>
        <taxon>Bacilli</taxon>
        <taxon>Lactobacillales</taxon>
        <taxon>Lactobacillaceae</taxon>
        <taxon>Lacticaseibacillus</taxon>
    </lineage>
</organism>
<keyword evidence="2" id="KW-0813">Transport</keyword>
<dbReference type="HOGENOM" id="CLU_000604_1_22_9"/>